<protein>
    <submittedName>
        <fullName evidence="2">Uncharacterized protein</fullName>
    </submittedName>
</protein>
<feature type="signal peptide" evidence="1">
    <location>
        <begin position="1"/>
        <end position="19"/>
    </location>
</feature>
<sequence length="127" mass="14419">MKLNICIFALLANLALASAADHSPGQDEALNMFEKRKGCSGNRLSTDVCTGKRQAGKVSSFHNWDKAERIADIASPDTARANKLVRVVWEYSRWSEEVSGELRIWTEKMGRQGSWRDFYLSSYGFRR</sequence>
<dbReference type="EMBL" id="PDNA01000004">
    <property type="protein sequence ID" value="PGH27775.1"/>
    <property type="molecule type" value="Genomic_DNA"/>
</dbReference>
<organism evidence="2 3">
    <name type="scientific">Polytolypa hystricis (strain UAMH7299)</name>
    <dbReference type="NCBI Taxonomy" id="1447883"/>
    <lineage>
        <taxon>Eukaryota</taxon>
        <taxon>Fungi</taxon>
        <taxon>Dikarya</taxon>
        <taxon>Ascomycota</taxon>
        <taxon>Pezizomycotina</taxon>
        <taxon>Eurotiomycetes</taxon>
        <taxon>Eurotiomycetidae</taxon>
        <taxon>Onygenales</taxon>
        <taxon>Onygenales incertae sedis</taxon>
        <taxon>Polytolypa</taxon>
    </lineage>
</organism>
<evidence type="ECO:0000256" key="1">
    <source>
        <dbReference type="SAM" id="SignalP"/>
    </source>
</evidence>
<keyword evidence="1" id="KW-0732">Signal</keyword>
<proteinExistence type="predicted"/>
<evidence type="ECO:0000313" key="2">
    <source>
        <dbReference type="EMBL" id="PGH27775.1"/>
    </source>
</evidence>
<dbReference type="Proteomes" id="UP000224634">
    <property type="component" value="Unassembled WGS sequence"/>
</dbReference>
<feature type="chain" id="PRO_5012202891" evidence="1">
    <location>
        <begin position="20"/>
        <end position="127"/>
    </location>
</feature>
<dbReference type="AlphaFoldDB" id="A0A2B7Z2D6"/>
<dbReference type="OrthoDB" id="4413676at2759"/>
<accession>A0A2B7Z2D6</accession>
<gene>
    <name evidence="2" type="ORF">AJ80_00563</name>
</gene>
<reference evidence="2 3" key="1">
    <citation type="submission" date="2017-10" db="EMBL/GenBank/DDBJ databases">
        <title>Comparative genomics in systemic dimorphic fungi from Ajellomycetaceae.</title>
        <authorList>
            <person name="Munoz J.F."/>
            <person name="Mcewen J.G."/>
            <person name="Clay O.K."/>
            <person name="Cuomo C.A."/>
        </authorList>
    </citation>
    <scope>NUCLEOTIDE SEQUENCE [LARGE SCALE GENOMIC DNA]</scope>
    <source>
        <strain evidence="2 3">UAMH7299</strain>
    </source>
</reference>
<evidence type="ECO:0000313" key="3">
    <source>
        <dbReference type="Proteomes" id="UP000224634"/>
    </source>
</evidence>
<comment type="caution">
    <text evidence="2">The sequence shown here is derived from an EMBL/GenBank/DDBJ whole genome shotgun (WGS) entry which is preliminary data.</text>
</comment>
<keyword evidence="3" id="KW-1185">Reference proteome</keyword>
<name>A0A2B7Z2D6_POLH7</name>